<feature type="chain" id="PRO_5026840518" description="Lipoprotein" evidence="2">
    <location>
        <begin position="21"/>
        <end position="139"/>
    </location>
</feature>
<keyword evidence="6" id="KW-1185">Reference proteome</keyword>
<dbReference type="Proteomes" id="UP000526625">
    <property type="component" value="Unassembled WGS sequence"/>
</dbReference>
<evidence type="ECO:0000256" key="2">
    <source>
        <dbReference type="SAM" id="SignalP"/>
    </source>
</evidence>
<comment type="caution">
    <text evidence="4">The sequence shown here is derived from an EMBL/GenBank/DDBJ whole genome shotgun (WGS) entry which is preliminary data.</text>
</comment>
<evidence type="ECO:0000256" key="1">
    <source>
        <dbReference type="SAM" id="MobiDB-lite"/>
    </source>
</evidence>
<proteinExistence type="predicted"/>
<evidence type="ECO:0000313" key="4">
    <source>
        <dbReference type="EMBL" id="NEV15156.1"/>
    </source>
</evidence>
<feature type="region of interest" description="Disordered" evidence="1">
    <location>
        <begin position="86"/>
        <end position="114"/>
    </location>
</feature>
<dbReference type="AlphaFoldDB" id="A0A6P1CFM6"/>
<dbReference type="EMBL" id="JAADZA010000067">
    <property type="protein sequence ID" value="NEV15156.1"/>
    <property type="molecule type" value="Genomic_DNA"/>
</dbReference>
<dbReference type="PROSITE" id="PS51257">
    <property type="entry name" value="PROKAR_LIPOPROTEIN"/>
    <property type="match status" value="1"/>
</dbReference>
<feature type="signal peptide" evidence="2">
    <location>
        <begin position="1"/>
        <end position="20"/>
    </location>
</feature>
<evidence type="ECO:0000313" key="5">
    <source>
        <dbReference type="Proteomes" id="UP000471190"/>
    </source>
</evidence>
<dbReference type="RefSeq" id="WP_135488189.1">
    <property type="nucleotide sequence ID" value="NZ_JAADZA010000067.1"/>
</dbReference>
<gene>
    <name evidence="3" type="ORF">GGD45_002829</name>
    <name evidence="4" type="ORF">GXW80_29775</name>
</gene>
<keyword evidence="2" id="KW-0732">Signal</keyword>
<dbReference type="Proteomes" id="UP000471190">
    <property type="component" value="Unassembled WGS sequence"/>
</dbReference>
<reference evidence="3 6" key="2">
    <citation type="submission" date="2020-08" db="EMBL/GenBank/DDBJ databases">
        <title>Genomic Encyclopedia of Type Strains, Phase IV (KMG-V): Genome sequencing to study the core and pangenomes of soil and plant-associated prokaryotes.</title>
        <authorList>
            <person name="Whitman W."/>
        </authorList>
    </citation>
    <scope>NUCLEOTIDE SEQUENCE [LARGE SCALE GENOMIC DNA]</scope>
    <source>
        <strain evidence="3 6">SEMIA 4059</strain>
    </source>
</reference>
<evidence type="ECO:0000313" key="3">
    <source>
        <dbReference type="EMBL" id="MBB6492422.1"/>
    </source>
</evidence>
<reference evidence="4 5" key="1">
    <citation type="submission" date="2020-02" db="EMBL/GenBank/DDBJ databases">
        <title>Draft genome sequence of Rhizobium tropici.</title>
        <authorList>
            <person name="Khayi S."/>
            <person name="Jemo M."/>
        </authorList>
    </citation>
    <scope>NUCLEOTIDE SEQUENCE [LARGE SCALE GENOMIC DNA]</scope>
    <source>
        <strain evidence="4 5">A12</strain>
    </source>
</reference>
<dbReference type="EMBL" id="JACHBF010000007">
    <property type="protein sequence ID" value="MBB6492422.1"/>
    <property type="molecule type" value="Genomic_DNA"/>
</dbReference>
<name>A0A6P1CFM6_RHITR</name>
<organism evidence="4 5">
    <name type="scientific">Rhizobium tropici</name>
    <dbReference type="NCBI Taxonomy" id="398"/>
    <lineage>
        <taxon>Bacteria</taxon>
        <taxon>Pseudomonadati</taxon>
        <taxon>Pseudomonadota</taxon>
        <taxon>Alphaproteobacteria</taxon>
        <taxon>Hyphomicrobiales</taxon>
        <taxon>Rhizobiaceae</taxon>
        <taxon>Rhizobium/Agrobacterium group</taxon>
        <taxon>Rhizobium</taxon>
    </lineage>
</organism>
<evidence type="ECO:0008006" key="7">
    <source>
        <dbReference type="Google" id="ProtNLM"/>
    </source>
</evidence>
<sequence>MKRVLIILGVVTLLASCKTAEQQRAIDMANDNKQCQAQGFAPGSQALAECMDTAAQSRAADQTRQAAAQQAWFDRNDANFRNWQQKVDNSDNWSPPTRNQNIDTRPQFDKQGNPNFDAQGNYQGCHSIGCQVDIPDSTN</sequence>
<accession>A0A6P1CFM6</accession>
<evidence type="ECO:0000313" key="6">
    <source>
        <dbReference type="Proteomes" id="UP000526625"/>
    </source>
</evidence>
<protein>
    <recommendedName>
        <fullName evidence="7">Lipoprotein</fullName>
    </recommendedName>
</protein>